<dbReference type="AlphaFoldDB" id="A0A699K8H0"/>
<organism evidence="2">
    <name type="scientific">Tanacetum cinerariifolium</name>
    <name type="common">Dalmatian daisy</name>
    <name type="synonym">Chrysanthemum cinerariifolium</name>
    <dbReference type="NCBI Taxonomy" id="118510"/>
    <lineage>
        <taxon>Eukaryota</taxon>
        <taxon>Viridiplantae</taxon>
        <taxon>Streptophyta</taxon>
        <taxon>Embryophyta</taxon>
        <taxon>Tracheophyta</taxon>
        <taxon>Spermatophyta</taxon>
        <taxon>Magnoliopsida</taxon>
        <taxon>eudicotyledons</taxon>
        <taxon>Gunneridae</taxon>
        <taxon>Pentapetalae</taxon>
        <taxon>asterids</taxon>
        <taxon>campanulids</taxon>
        <taxon>Asterales</taxon>
        <taxon>Asteraceae</taxon>
        <taxon>Asteroideae</taxon>
        <taxon>Anthemideae</taxon>
        <taxon>Anthemidinae</taxon>
        <taxon>Tanacetum</taxon>
    </lineage>
</organism>
<reference evidence="2" key="1">
    <citation type="journal article" date="2019" name="Sci. Rep.">
        <title>Draft genome of Tanacetum cinerariifolium, the natural source of mosquito coil.</title>
        <authorList>
            <person name="Yamashiro T."/>
            <person name="Shiraishi A."/>
            <person name="Satake H."/>
            <person name="Nakayama K."/>
        </authorList>
    </citation>
    <scope>NUCLEOTIDE SEQUENCE</scope>
</reference>
<proteinExistence type="predicted"/>
<evidence type="ECO:0000313" key="2">
    <source>
        <dbReference type="EMBL" id="GFA77256.1"/>
    </source>
</evidence>
<comment type="caution">
    <text evidence="2">The sequence shown here is derived from an EMBL/GenBank/DDBJ whole genome shotgun (WGS) entry which is preliminary data.</text>
</comment>
<gene>
    <name evidence="2" type="ORF">Tci_649228</name>
</gene>
<feature type="non-terminal residue" evidence="2">
    <location>
        <position position="1"/>
    </location>
</feature>
<protein>
    <submittedName>
        <fullName evidence="2">Uncharacterized protein</fullName>
    </submittedName>
</protein>
<feature type="region of interest" description="Disordered" evidence="1">
    <location>
        <begin position="50"/>
        <end position="76"/>
    </location>
</feature>
<name>A0A699K8H0_TANCI</name>
<sequence length="98" mass="11235">YQEPNGERYDNGHDGDVRQPEEYQHEDEPEKVLVRGQGRKVPLIYGHIRRNTSHPQEEKGSGRYAIPKDVNGNAKPKWKARSFKPLSISVCRACHAIL</sequence>
<feature type="region of interest" description="Disordered" evidence="1">
    <location>
        <begin position="1"/>
        <end position="30"/>
    </location>
</feature>
<dbReference type="EMBL" id="BKCJ010485005">
    <property type="protein sequence ID" value="GFA77256.1"/>
    <property type="molecule type" value="Genomic_DNA"/>
</dbReference>
<evidence type="ECO:0000256" key="1">
    <source>
        <dbReference type="SAM" id="MobiDB-lite"/>
    </source>
</evidence>
<accession>A0A699K8H0</accession>